<accession>A0A916DW81</accession>
<keyword evidence="6" id="KW-1185">Reference proteome</keyword>
<dbReference type="PANTHER" id="PTHR47199">
    <property type="entry name" value="PHOTOSYSTEM II STABILITY/ASSEMBLY FACTOR HCF136, CHLOROPLASTIC"/>
    <property type="match status" value="1"/>
</dbReference>
<dbReference type="Pfam" id="PF18962">
    <property type="entry name" value="Por_Secre_tail"/>
    <property type="match status" value="1"/>
</dbReference>
<dbReference type="NCBIfam" id="TIGR04183">
    <property type="entry name" value="Por_Secre_tail"/>
    <property type="match status" value="1"/>
</dbReference>
<dbReference type="InterPro" id="IPR015943">
    <property type="entry name" value="WD40/YVTN_repeat-like_dom_sf"/>
</dbReference>
<dbReference type="Proteomes" id="UP001060919">
    <property type="component" value="Chromosome"/>
</dbReference>
<reference evidence="5" key="1">
    <citation type="submission" date="2022-09" db="EMBL/GenBank/DDBJ databases">
        <title>Aureispira anguillicida sp. nov., isolated from Leptocephalus of Japanese eel Anguilla japonica.</title>
        <authorList>
            <person name="Yuasa K."/>
            <person name="Mekata T."/>
            <person name="Ikunari K."/>
        </authorList>
    </citation>
    <scope>NUCLEOTIDE SEQUENCE</scope>
    <source>
        <strain evidence="5">EL160426</strain>
    </source>
</reference>
<evidence type="ECO:0000313" key="5">
    <source>
        <dbReference type="EMBL" id="BDS14380.1"/>
    </source>
</evidence>
<sequence length="407" mass="44075">MHWNIKMYCLLFGIFWSTIGTAQWVGTSTPAIYHLYAIDVVSENVVYAGGYGGSLVKTIDGGLNWNAVPIGSPNWILSIQFEDENIGLGEVLKTTDGGLSWTTLHDTINCYAMQWTTSNIGYVGGEDGVFLKTIDGGQTWTNLSLPSARTVYDICFLDTNNGYLINTADELLKTTDGGLSWTSIYHYGISGIDFRSMNEGHIISKGLNNESFISKTTDGGATFTMTKQIDSIQMRGFCFADDNNGYVIGGLYCGGGSCTQRPAIFKTTDGGLTWVDDTPPHLIGQVVGFFEMDITPSGIPFISGSNATVFKKNTAVLGVLNEGTILTESMELFPNPTNGAAVYVNAPSMITQLEVVDLTGRLVKQITDATTITSFSIQDLPAGVYRVHGITTEGIRLLPKTLIKRGF</sequence>
<dbReference type="InterPro" id="IPR026444">
    <property type="entry name" value="Secre_tail"/>
</dbReference>
<feature type="domain" description="Secretion system C-terminal sorting" evidence="4">
    <location>
        <begin position="332"/>
        <end position="396"/>
    </location>
</feature>
<dbReference type="KEGG" id="aup:AsAng_0051590"/>
<organism evidence="5 6">
    <name type="scientific">Aureispira anguillae</name>
    <dbReference type="NCBI Taxonomy" id="2864201"/>
    <lineage>
        <taxon>Bacteria</taxon>
        <taxon>Pseudomonadati</taxon>
        <taxon>Bacteroidota</taxon>
        <taxon>Saprospiria</taxon>
        <taxon>Saprospirales</taxon>
        <taxon>Saprospiraceae</taxon>
        <taxon>Aureispira</taxon>
    </lineage>
</organism>
<proteinExistence type="predicted"/>
<dbReference type="AlphaFoldDB" id="A0A916DW81"/>
<dbReference type="GO" id="GO:0015979">
    <property type="term" value="P:photosynthesis"/>
    <property type="evidence" value="ECO:0007669"/>
    <property type="project" value="UniProtKB-KW"/>
</dbReference>
<keyword evidence="2" id="KW-0604">Photosystem II</keyword>
<dbReference type="Pfam" id="PF14870">
    <property type="entry name" value="PSII_BNR"/>
    <property type="match status" value="1"/>
</dbReference>
<gene>
    <name evidence="5" type="ORF">AsAng_0051590</name>
</gene>
<dbReference type="GO" id="GO:0009523">
    <property type="term" value="C:photosystem II"/>
    <property type="evidence" value="ECO:0007669"/>
    <property type="project" value="UniProtKB-KW"/>
</dbReference>
<evidence type="ECO:0000256" key="1">
    <source>
        <dbReference type="ARBA" id="ARBA00022531"/>
    </source>
</evidence>
<protein>
    <submittedName>
        <fullName evidence="5">YCF48-related protein</fullName>
    </submittedName>
</protein>
<evidence type="ECO:0000313" key="6">
    <source>
        <dbReference type="Proteomes" id="UP001060919"/>
    </source>
</evidence>
<evidence type="ECO:0000256" key="2">
    <source>
        <dbReference type="ARBA" id="ARBA00023276"/>
    </source>
</evidence>
<name>A0A916DW81_9BACT</name>
<dbReference type="InterPro" id="IPR028203">
    <property type="entry name" value="PSII_CF48-like_dom"/>
</dbReference>
<feature type="domain" description="Photosynthesis system II assembly factor Ycf48/Hcf136-like" evidence="3">
    <location>
        <begin position="138"/>
        <end position="227"/>
    </location>
</feature>
<dbReference type="Gene3D" id="2.130.10.10">
    <property type="entry name" value="YVTN repeat-like/Quinoprotein amine dehydrogenase"/>
    <property type="match status" value="2"/>
</dbReference>
<dbReference type="EMBL" id="AP026867">
    <property type="protein sequence ID" value="BDS14380.1"/>
    <property type="molecule type" value="Genomic_DNA"/>
</dbReference>
<dbReference type="SUPFAM" id="SSF110296">
    <property type="entry name" value="Oligoxyloglucan reducing end-specific cellobiohydrolase"/>
    <property type="match status" value="2"/>
</dbReference>
<evidence type="ECO:0000259" key="3">
    <source>
        <dbReference type="Pfam" id="PF14870"/>
    </source>
</evidence>
<evidence type="ECO:0000259" key="4">
    <source>
        <dbReference type="Pfam" id="PF18962"/>
    </source>
</evidence>
<dbReference type="PANTHER" id="PTHR47199:SF2">
    <property type="entry name" value="PHOTOSYSTEM II STABILITY_ASSEMBLY FACTOR HCF136, CHLOROPLASTIC"/>
    <property type="match status" value="1"/>
</dbReference>
<keyword evidence="1" id="KW-0602">Photosynthesis</keyword>
<dbReference type="RefSeq" id="WP_264789598.1">
    <property type="nucleotide sequence ID" value="NZ_AP026867.1"/>
</dbReference>